<dbReference type="InterPro" id="IPR029058">
    <property type="entry name" value="AB_hydrolase_fold"/>
</dbReference>
<dbReference type="PRINTS" id="PR00111">
    <property type="entry name" value="ABHYDROLASE"/>
</dbReference>
<dbReference type="InterPro" id="IPR050266">
    <property type="entry name" value="AB_hydrolase_sf"/>
</dbReference>
<dbReference type="RefSeq" id="WP_192110056.1">
    <property type="nucleotide sequence ID" value="NZ_JACYXJ010000005.1"/>
</dbReference>
<evidence type="ECO:0000259" key="1">
    <source>
        <dbReference type="Pfam" id="PF12697"/>
    </source>
</evidence>
<accession>A0ABR9CFB4</accession>
<dbReference type="GO" id="GO:0016787">
    <property type="term" value="F:hydrolase activity"/>
    <property type="evidence" value="ECO:0007669"/>
    <property type="project" value="UniProtKB-KW"/>
</dbReference>
<reference evidence="2 3" key="1">
    <citation type="submission" date="2020-09" db="EMBL/GenBank/DDBJ databases">
        <title>The genome sequence of type strain Labrenzia polysiphoniae KACC 19711.</title>
        <authorList>
            <person name="Liu Y."/>
        </authorList>
    </citation>
    <scope>NUCLEOTIDE SEQUENCE [LARGE SCALE GENOMIC DNA]</scope>
    <source>
        <strain evidence="2 3">KACC 19711</strain>
    </source>
</reference>
<comment type="caution">
    <text evidence="2">The sequence shown here is derived from an EMBL/GenBank/DDBJ whole genome shotgun (WGS) entry which is preliminary data.</text>
</comment>
<evidence type="ECO:0000313" key="3">
    <source>
        <dbReference type="Proteomes" id="UP000615687"/>
    </source>
</evidence>
<dbReference type="EMBL" id="JACYXJ010000005">
    <property type="protein sequence ID" value="MBD8877611.1"/>
    <property type="molecule type" value="Genomic_DNA"/>
</dbReference>
<feature type="domain" description="AB hydrolase-1" evidence="1">
    <location>
        <begin position="14"/>
        <end position="236"/>
    </location>
</feature>
<sequence length="256" mass="27520">MLNWSQSRSSGPSILFLHAAGFDQRMWQETIGLLPDYRCITMDLPGHGLSKATALKTFAQAADEVALTIRAMGDGPVHVAGVSMGAYIGFQYLLRHPDLAKTAVLSGFQHKPIQIPRAASIMMDASSWLMGLKSIREKMARSMGIQDVNLISALEGSANCSAKTTRLASRLALNFDAEAALPKVKTKTLVLAGAKEHSAIKESLSAFSSLPNGAARIVPDLGHGWIGQAPDLFADALRAWIQDSQLPQRLVSQTPT</sequence>
<dbReference type="SUPFAM" id="SSF53474">
    <property type="entry name" value="alpha/beta-Hydrolases"/>
    <property type="match status" value="1"/>
</dbReference>
<evidence type="ECO:0000313" key="2">
    <source>
        <dbReference type="EMBL" id="MBD8877611.1"/>
    </source>
</evidence>
<protein>
    <submittedName>
        <fullName evidence="2">Alpha/beta hydrolase</fullName>
    </submittedName>
</protein>
<dbReference type="InterPro" id="IPR000073">
    <property type="entry name" value="AB_hydrolase_1"/>
</dbReference>
<gene>
    <name evidence="2" type="ORF">IG617_15035</name>
</gene>
<organism evidence="2 3">
    <name type="scientific">Roseibium polysiphoniae</name>
    <dbReference type="NCBI Taxonomy" id="2571221"/>
    <lineage>
        <taxon>Bacteria</taxon>
        <taxon>Pseudomonadati</taxon>
        <taxon>Pseudomonadota</taxon>
        <taxon>Alphaproteobacteria</taxon>
        <taxon>Hyphomicrobiales</taxon>
        <taxon>Stappiaceae</taxon>
        <taxon>Roseibium</taxon>
    </lineage>
</organism>
<dbReference type="PANTHER" id="PTHR43798">
    <property type="entry name" value="MONOACYLGLYCEROL LIPASE"/>
    <property type="match status" value="1"/>
</dbReference>
<proteinExistence type="predicted"/>
<dbReference type="Pfam" id="PF12697">
    <property type="entry name" value="Abhydrolase_6"/>
    <property type="match status" value="1"/>
</dbReference>
<keyword evidence="2" id="KW-0378">Hydrolase</keyword>
<name>A0ABR9CFB4_9HYPH</name>
<keyword evidence="3" id="KW-1185">Reference proteome</keyword>
<dbReference type="Proteomes" id="UP000615687">
    <property type="component" value="Unassembled WGS sequence"/>
</dbReference>
<dbReference type="Gene3D" id="3.40.50.1820">
    <property type="entry name" value="alpha/beta hydrolase"/>
    <property type="match status" value="1"/>
</dbReference>